<keyword evidence="2 5" id="KW-0479">Metal-binding</keyword>
<dbReference type="InterPro" id="IPR036396">
    <property type="entry name" value="Cyt_P450_sf"/>
</dbReference>
<dbReference type="PRINTS" id="PR00463">
    <property type="entry name" value="EP450I"/>
</dbReference>
<dbReference type="Gene3D" id="1.10.630.10">
    <property type="entry name" value="Cytochrome P450"/>
    <property type="match status" value="1"/>
</dbReference>
<dbReference type="Pfam" id="PF00067">
    <property type="entry name" value="p450"/>
    <property type="match status" value="1"/>
</dbReference>
<dbReference type="InterPro" id="IPR001128">
    <property type="entry name" value="Cyt_P450"/>
</dbReference>
<proteinExistence type="inferred from homology"/>
<dbReference type="GO" id="GO:0004497">
    <property type="term" value="F:monooxygenase activity"/>
    <property type="evidence" value="ECO:0007669"/>
    <property type="project" value="InterPro"/>
</dbReference>
<comment type="cofactor">
    <cofactor evidence="5">
        <name>heme</name>
        <dbReference type="ChEBI" id="CHEBI:30413"/>
    </cofactor>
</comment>
<feature type="transmembrane region" description="Helical" evidence="7">
    <location>
        <begin position="9"/>
        <end position="27"/>
    </location>
</feature>
<evidence type="ECO:0000256" key="7">
    <source>
        <dbReference type="SAM" id="Phobius"/>
    </source>
</evidence>
<dbReference type="PRINTS" id="PR00385">
    <property type="entry name" value="P450"/>
</dbReference>
<gene>
    <name evidence="8" type="ORF">ZIOFF_067625</name>
</gene>
<accession>A0A8J5CXD5</accession>
<sequence length="622" mass="69298">MVEFGIGQLAFVFFSFAAGFLAFALLLRKRPCCCCHVCRAYLSGSWAAEFDNLSDWYAQLLRESPTGTVHFHVIGKTVTANPANVEYILRTRFDNFPKGEPFSAILSDLLGRGIFNVDGDAWRFQRKMASLALGSVNVREYASGIVAEEISCGMLPQLAAATDTGSAINLQVVFRRFTFDVICRISFGLERGCLELPVPMGEFAAAFDSASRLLAMRGTAAAPAVWKLKRLFNVGSERELRRGIAMIKNLAKEVIRQRRKLGYDGCHDLLSRFMSSVEDDEEYLRDIVVSFLLAGRDAVASALTGLFLLLARNPQVAARLQQEINAGGGDYVQAAIHESLRLYPPVQFDSKWCVEDDVLPDGTFVGQGTRVMYHPYAMGRMDSIWGADFAEFRPERWLRGNKFTAESLFKYPVFQAGPRVCLGKELALAEMRMVAIAVLKQFEVDVMDANRPVKFAPGLISTFSGGVWARSDASSIDVIVCKLHAKFVIKDLGALSLFCGVEVRPISNGLLLSQQKYVIDLLSKHHMLESKLVSTPIATGSRLTLHDGTDAKFILMILNRIYSFAKLGADPYQKNNGSNRNRKDSLQNELNDCIEKNKYAERRCKNAKQKFKRGQELSCELE</sequence>
<keyword evidence="9" id="KW-1185">Reference proteome</keyword>
<keyword evidence="4 5" id="KW-0408">Iron</keyword>
<feature type="binding site" description="axial binding residue" evidence="5">
    <location>
        <position position="421"/>
    </location>
    <ligand>
        <name>heme</name>
        <dbReference type="ChEBI" id="CHEBI:30413"/>
    </ligand>
    <ligandPart>
        <name>Fe</name>
        <dbReference type="ChEBI" id="CHEBI:18248"/>
    </ligandPart>
</feature>
<comment type="caution">
    <text evidence="8">The sequence shown here is derived from an EMBL/GenBank/DDBJ whole genome shotgun (WGS) entry which is preliminary data.</text>
</comment>
<name>A0A8J5CXD5_ZINOF</name>
<evidence type="ECO:0000256" key="6">
    <source>
        <dbReference type="SAM" id="Coils"/>
    </source>
</evidence>
<dbReference type="AlphaFoldDB" id="A0A8J5CXD5"/>
<comment type="similarity">
    <text evidence="1">Belongs to the cytochrome P450 family.</text>
</comment>
<dbReference type="SUPFAM" id="SSF48264">
    <property type="entry name" value="Cytochrome P450"/>
    <property type="match status" value="1"/>
</dbReference>
<dbReference type="PANTHER" id="PTHR24296">
    <property type="entry name" value="CYTOCHROME P450"/>
    <property type="match status" value="1"/>
</dbReference>
<evidence type="ECO:0000256" key="4">
    <source>
        <dbReference type="ARBA" id="ARBA00023004"/>
    </source>
</evidence>
<evidence type="ECO:0000256" key="5">
    <source>
        <dbReference type="PIRSR" id="PIRSR602401-1"/>
    </source>
</evidence>
<dbReference type="EMBL" id="JACMSC010000019">
    <property type="protein sequence ID" value="KAG6473708.1"/>
    <property type="molecule type" value="Genomic_DNA"/>
</dbReference>
<evidence type="ECO:0000256" key="2">
    <source>
        <dbReference type="ARBA" id="ARBA00022723"/>
    </source>
</evidence>
<dbReference type="CDD" id="cd11064">
    <property type="entry name" value="CYP86A"/>
    <property type="match status" value="1"/>
</dbReference>
<dbReference type="InterPro" id="IPR002401">
    <property type="entry name" value="Cyt_P450_E_grp-I"/>
</dbReference>
<organism evidence="8 9">
    <name type="scientific">Zingiber officinale</name>
    <name type="common">Ginger</name>
    <name type="synonym">Amomum zingiber</name>
    <dbReference type="NCBI Taxonomy" id="94328"/>
    <lineage>
        <taxon>Eukaryota</taxon>
        <taxon>Viridiplantae</taxon>
        <taxon>Streptophyta</taxon>
        <taxon>Embryophyta</taxon>
        <taxon>Tracheophyta</taxon>
        <taxon>Spermatophyta</taxon>
        <taxon>Magnoliopsida</taxon>
        <taxon>Liliopsida</taxon>
        <taxon>Zingiberales</taxon>
        <taxon>Zingiberaceae</taxon>
        <taxon>Zingiber</taxon>
    </lineage>
</organism>
<keyword evidence="3" id="KW-0560">Oxidoreductase</keyword>
<evidence type="ECO:0000313" key="9">
    <source>
        <dbReference type="Proteomes" id="UP000734854"/>
    </source>
</evidence>
<keyword evidence="7" id="KW-0472">Membrane</keyword>
<dbReference type="GO" id="GO:0020037">
    <property type="term" value="F:heme binding"/>
    <property type="evidence" value="ECO:0007669"/>
    <property type="project" value="InterPro"/>
</dbReference>
<evidence type="ECO:0008006" key="10">
    <source>
        <dbReference type="Google" id="ProtNLM"/>
    </source>
</evidence>
<evidence type="ECO:0000256" key="1">
    <source>
        <dbReference type="ARBA" id="ARBA00010617"/>
    </source>
</evidence>
<keyword evidence="7" id="KW-1133">Transmembrane helix</keyword>
<dbReference type="GO" id="GO:0005506">
    <property type="term" value="F:iron ion binding"/>
    <property type="evidence" value="ECO:0007669"/>
    <property type="project" value="InterPro"/>
</dbReference>
<keyword evidence="6" id="KW-0175">Coiled coil</keyword>
<reference evidence="8 9" key="1">
    <citation type="submission" date="2020-08" db="EMBL/GenBank/DDBJ databases">
        <title>Plant Genome Project.</title>
        <authorList>
            <person name="Zhang R.-G."/>
        </authorList>
    </citation>
    <scope>NUCLEOTIDE SEQUENCE [LARGE SCALE GENOMIC DNA]</scope>
    <source>
        <tissue evidence="8">Rhizome</tissue>
    </source>
</reference>
<evidence type="ECO:0000313" key="8">
    <source>
        <dbReference type="EMBL" id="KAG6473708.1"/>
    </source>
</evidence>
<dbReference type="GO" id="GO:0016705">
    <property type="term" value="F:oxidoreductase activity, acting on paired donors, with incorporation or reduction of molecular oxygen"/>
    <property type="evidence" value="ECO:0007669"/>
    <property type="project" value="InterPro"/>
</dbReference>
<keyword evidence="7" id="KW-0812">Transmembrane</keyword>
<keyword evidence="5" id="KW-0349">Heme</keyword>
<protein>
    <recommendedName>
        <fullName evidence="10">Cytochrome P450</fullName>
    </recommendedName>
</protein>
<dbReference type="Proteomes" id="UP000734854">
    <property type="component" value="Unassembled WGS sequence"/>
</dbReference>
<feature type="coiled-coil region" evidence="6">
    <location>
        <begin position="583"/>
        <end position="610"/>
    </location>
</feature>
<evidence type="ECO:0000256" key="3">
    <source>
        <dbReference type="ARBA" id="ARBA00023002"/>
    </source>
</evidence>